<dbReference type="Proteomes" id="UP000005239">
    <property type="component" value="Unassembled WGS sequence"/>
</dbReference>
<feature type="region of interest" description="Disordered" evidence="1">
    <location>
        <begin position="76"/>
        <end position="96"/>
    </location>
</feature>
<feature type="region of interest" description="Disordered" evidence="1">
    <location>
        <begin position="1"/>
        <end position="44"/>
    </location>
</feature>
<protein>
    <submittedName>
        <fullName evidence="2">Uncharacterized protein</fullName>
    </submittedName>
</protein>
<accession>A0A2A6B7S9</accession>
<keyword evidence="3" id="KW-1185">Reference proteome</keyword>
<dbReference type="EnsemblMetazoa" id="PPA43926.1">
    <property type="protein sequence ID" value="PPA43926.1"/>
    <property type="gene ID" value="WBGene00282295"/>
</dbReference>
<accession>A0A8R1Z2I2</accession>
<proteinExistence type="predicted"/>
<name>A0A2A6B7S9_PRIPA</name>
<feature type="compositionally biased region" description="Basic and acidic residues" evidence="1">
    <location>
        <begin position="16"/>
        <end position="30"/>
    </location>
</feature>
<dbReference type="AlphaFoldDB" id="A0A2A6B7S9"/>
<evidence type="ECO:0000256" key="1">
    <source>
        <dbReference type="SAM" id="MobiDB-lite"/>
    </source>
</evidence>
<evidence type="ECO:0000313" key="2">
    <source>
        <dbReference type="EnsemblMetazoa" id="PPA43926.1"/>
    </source>
</evidence>
<gene>
    <name evidence="2" type="primary">WBGene00282295</name>
</gene>
<reference evidence="3" key="1">
    <citation type="journal article" date="2008" name="Nat. Genet.">
        <title>The Pristionchus pacificus genome provides a unique perspective on nematode lifestyle and parasitism.</title>
        <authorList>
            <person name="Dieterich C."/>
            <person name="Clifton S.W."/>
            <person name="Schuster L.N."/>
            <person name="Chinwalla A."/>
            <person name="Delehaunty K."/>
            <person name="Dinkelacker I."/>
            <person name="Fulton L."/>
            <person name="Fulton R."/>
            <person name="Godfrey J."/>
            <person name="Minx P."/>
            <person name="Mitreva M."/>
            <person name="Roeseler W."/>
            <person name="Tian H."/>
            <person name="Witte H."/>
            <person name="Yang S.P."/>
            <person name="Wilson R.K."/>
            <person name="Sommer R.J."/>
        </authorList>
    </citation>
    <scope>NUCLEOTIDE SEQUENCE [LARGE SCALE GENOMIC DNA]</scope>
    <source>
        <strain evidence="3">PS312</strain>
    </source>
</reference>
<organism evidence="2 3">
    <name type="scientific">Pristionchus pacificus</name>
    <name type="common">Parasitic nematode worm</name>
    <dbReference type="NCBI Taxonomy" id="54126"/>
    <lineage>
        <taxon>Eukaryota</taxon>
        <taxon>Metazoa</taxon>
        <taxon>Ecdysozoa</taxon>
        <taxon>Nematoda</taxon>
        <taxon>Chromadorea</taxon>
        <taxon>Rhabditida</taxon>
        <taxon>Rhabditina</taxon>
        <taxon>Diplogasteromorpha</taxon>
        <taxon>Diplogasteroidea</taxon>
        <taxon>Neodiplogasteridae</taxon>
        <taxon>Pristionchus</taxon>
    </lineage>
</organism>
<reference evidence="2" key="2">
    <citation type="submission" date="2022-06" db="UniProtKB">
        <authorList>
            <consortium name="EnsemblMetazoa"/>
        </authorList>
    </citation>
    <scope>IDENTIFICATION</scope>
    <source>
        <strain evidence="2">PS312</strain>
    </source>
</reference>
<sequence length="96" mass="10584">MTSGISLTIHPIHQSLHNEKGHEGRDKWQIEEEGGGGGGEGRGLWIFRRSQGSKKGMKEGGMTLSIESSLSMVRDDERVGGMERDREEGDMVVSEK</sequence>
<evidence type="ECO:0000313" key="3">
    <source>
        <dbReference type="Proteomes" id="UP000005239"/>
    </source>
</evidence>